<reference evidence="5 6" key="1">
    <citation type="journal article" date="2023" name="IScience">
        <title>Expanded male sex-determining region conserved during the evolution of homothallism in the green alga Volvox.</title>
        <authorList>
            <person name="Yamamoto K."/>
            <person name="Matsuzaki R."/>
            <person name="Mahakham W."/>
            <person name="Heman W."/>
            <person name="Sekimoto H."/>
            <person name="Kawachi M."/>
            <person name="Minakuchi Y."/>
            <person name="Toyoda A."/>
            <person name="Nozaki H."/>
        </authorList>
    </citation>
    <scope>NUCLEOTIDE SEQUENCE [LARGE SCALE GENOMIC DNA]</scope>
    <source>
        <strain evidence="5 6">NIES-4468</strain>
    </source>
</reference>
<gene>
    <name evidence="5" type="ORF">VaNZ11_008620</name>
</gene>
<accession>A0ABQ5S6S3</accession>
<dbReference type="Gene3D" id="2.10.25.10">
    <property type="entry name" value="Laminin"/>
    <property type="match status" value="2"/>
</dbReference>
<feature type="disulfide bond" evidence="1">
    <location>
        <begin position="1225"/>
        <end position="1234"/>
    </location>
</feature>
<feature type="disulfide bond" evidence="1">
    <location>
        <begin position="1304"/>
        <end position="1313"/>
    </location>
</feature>
<evidence type="ECO:0000313" key="6">
    <source>
        <dbReference type="Proteomes" id="UP001165090"/>
    </source>
</evidence>
<dbReference type="PROSITE" id="PS01186">
    <property type="entry name" value="EGF_2"/>
    <property type="match status" value="1"/>
</dbReference>
<evidence type="ECO:0000256" key="1">
    <source>
        <dbReference type="PROSITE-ProRule" id="PRU00076"/>
    </source>
</evidence>
<dbReference type="Proteomes" id="UP001165090">
    <property type="component" value="Unassembled WGS sequence"/>
</dbReference>
<dbReference type="InterPro" id="IPR052485">
    <property type="entry name" value="MEGF_diff_regulators"/>
</dbReference>
<keyword evidence="1" id="KW-0245">EGF-like domain</keyword>
<dbReference type="PANTHER" id="PTHR24052:SF8">
    <property type="entry name" value="NIMROD A, ISOFORM E"/>
    <property type="match status" value="1"/>
</dbReference>
<keyword evidence="3" id="KW-0812">Transmembrane</keyword>
<feature type="compositionally biased region" description="Low complexity" evidence="2">
    <location>
        <begin position="3724"/>
        <end position="3743"/>
    </location>
</feature>
<dbReference type="PROSITE" id="PS00022">
    <property type="entry name" value="EGF_1"/>
    <property type="match status" value="2"/>
</dbReference>
<evidence type="ECO:0000256" key="2">
    <source>
        <dbReference type="SAM" id="MobiDB-lite"/>
    </source>
</evidence>
<feature type="disulfide bond" evidence="1">
    <location>
        <begin position="1286"/>
        <end position="1296"/>
    </location>
</feature>
<feature type="region of interest" description="Disordered" evidence="2">
    <location>
        <begin position="237"/>
        <end position="262"/>
    </location>
</feature>
<dbReference type="InterPro" id="IPR000742">
    <property type="entry name" value="EGF"/>
</dbReference>
<dbReference type="Pfam" id="PF02010">
    <property type="entry name" value="REJ"/>
    <property type="match status" value="1"/>
</dbReference>
<feature type="compositionally biased region" description="Low complexity" evidence="2">
    <location>
        <begin position="3281"/>
        <end position="3298"/>
    </location>
</feature>
<dbReference type="SMART" id="SM00181">
    <property type="entry name" value="EGF"/>
    <property type="match status" value="5"/>
</dbReference>
<keyword evidence="1" id="KW-1015">Disulfide bond</keyword>
<sequence length="3755" mass="393421">MAEWIWFPRTILEMFGRTHMYRLSLFATVWAVQFIINMRLASSGLTGLALPALDLSPLQYGGSWASANSLIFTDLMKHSSSWTFWYRRTTENASWALLASTNVKLRPDGYPSGLNSGSNTSIWSAVTTIGKDGAYYSAGRYVVLYDGNGTVELGGDAGWPPLTSAPGRMVVDITPSTTGLTVRITSSLTLDPVVNIRIVPLANEHDCQQNMFHSKFLAVLQGIPLLRFYAWMLTSGDPSSPRLSPRDWAARTTPKHSSQVRNSDGVAVEHMVQLANTVGANMWISLPRAANESDPYIYGMVSYIAANLSSNLTLTVEYGIDGPGWISSHLSNSTRLISDVARKAWADAGRPRGQLRVVMTTNWQSPANTLGYAGSNLSYIDAYALPGSFGGNAYWAWAAKRPNPTYWGDPSYLSTRSSAPSLDTALQYLRSSVIAADVGYYKSYQWLKSLGLDVLAYCSGPDMLGPLYGARSNYDRAIKACGSNTTVWPCTFANPYPPMGYTGGPQNTTWASAADFNLTLQAMAANASKEAAMESVLRQARIHDSLYDMMLDSLWRWHNQTGGGDIVVDLTRTASPCSKAPGSTTRIYAPDECKGTADAAALVVSKPTSMPTYRALKTWLAAVAANGTAASPGALPRSSADAPPPVTQPPACSPTCVYGSCVNGSCVCWAGVSGASCDTVPSPGSGNTPSACNQRVGINLAGISDWSRGWTFVDVFKASRAWIPQTFLSGGPWSMGEPITLINRTDGPGGRTAVGYPAVLTTLQKVSTLVERDLQAHAPGGVYTILYDGKGSLELGMSDIKDVAYLEPGHIQVTFYPSTDFNNGLLVQIERTDPQDPIRNIRVIMPGYEQAAVWGDQPFHPAFLEFLRPFGVLRFMDWMHSNAENLPKEWDERPRPEDISFASNLGGVPLEYMIKLANTLGADPWFNMPFAASDDFVTQFATAVRDALRPDLRVYVEYGNELWHTGFPGGRYAQAMGLAMNLTEQGNKWYGGATNEARLCFVGQRTANISKIWKSVWAGRAAQVVVVVSGQAVWNITSDKLLSCGNASADIDALAIAPYFGSYNATRDTNLTIFMNTTLPSQVNNTMDQVKLHAAIAAKYGKSLLAYEAGQGMTGDGSSTDLAIQANRDPAMTGIYTTYMAGLAAANVSRVVHFSSLVAYTKSGSWGLMEAQDWDPSEAPKYQGLMSYLNSSLTCALPPPPDPSTCPGPGCSGNGVCLANGRCMCYTGFSGDDCSNVTYVEVYNCGYKCTFDQGWCNVSTISKKTRTWSCTCKANITGLTCSIVSCPNNCNWNGECLDQGICACYPGYKGSDCGVDCGCGGHGRCADNSSSCICDVGWKQGPSGKCDQWDCRGCIPGTSCMGPGECGCADTCVYGTCFHGTCRCWAGYGGAICNISEAEAIAIGKDDNVPRLNRGSLVGINLPGLSYWSTEWVWTDVMKSSSVWMTGYKRDTVLESQWDMGIPLEFRPDGYPARLPPNVVAHKLLQRDMLLHAWPGRYVVLYDGEGHLDFEYDAKVSSRAKGRMEVIFKPTADLACAATGAAYCGDNGIHLVLSATNPDNPLRNIRIVPSGDGAAASAGGAGAGGAWESRVERTPFHPWFLKSVARYRVLRFMDLMDTNNDGFWAAVVAGNITGWEARKKPSRDTQAGPGGIALEYIVQLCNLVGADPWVNVHHLADDAYVTAMATLLRDSLRPDVNVYVEHSNEVWNSLFSQSKFARARGLALNLSSDAATAGYRYHALRTGQIATIFRTVFGSAPGGGASRVKVVMGGWALLCGTNGTGCGAVVLNETLGWGARVLWTTNGSVQLQQQLKINVSLAAPDYYGMTGYWGCDLGQNGAVDVNLSVEQMVAKCNTSLPAAEADARALVAAAAGYGVPLITYEAGPSIVESSALESGRATVGLAAKFNDLNRHPAMYDLYSAYLDAYRRAGMVGDGRPWMQFVSTRTFTRTGSWGLQEYTGQLVSQAPKYRSLMDWLDKQANGTAGFMSNVSSSSSPTSVRRPLCMSVTASGGPAAGVSGSAGGGGMSLGEGVLAGPPAVYLPAAGTVVAMGAKAPIRWSTVGWAPGVVPPNFEITLWYLSDCVSDPPTGATMQEQQKNSSEAIAVLPKPTIPGVLDVDVPLLSEDPKLAFAVTISSIINAQFGRRLPRFFLRFSDGTTSNYSEPFDISPGVEYVTSNWSQCECGASSTPEKRRNVTCAPIPEFSRPIDNLAATRILPAPPAPQPTCDPFPTWNISRSAIDPLCSMDENGCRTYRTDSRGGWLYSIGKPVVDCTAQTSPWPLLALGNASTSLPTVPTTSYNLSVCASLLIAESPPATQTCTCSGQTAPLPSPTSASSSASPPPAVPFCSRASTTQLLAQLNAGKITCSFNASEYKCGAEYVCMAVPSCKRYTCDPEIQTIVQVPCTALCQPSRLGLAGAQISDDGRTVFVALTTAPAPLLRVPCGAVFEPNSTLLLGGGGALCSTSTRPLYSATSADPVLIAKLTANATLGAGQNLTLLSRGSVLVSAFNTSRAFEGTVEVWLCDSCVSPNALLTGPATISLTSCESASASFMSAAALRPPVIFDASQSNDPSGRASWADVTWTTVSLSQTPGPESPDLNAITATRAVAPVRAAMERANSRAKMSDRLLLALNSTEVEALSAGFTYTMEVKLTSWLGTSSTASTSFAVYAGNAIPAVAVSGPATQTAKISSGLRLSAEVVGGACKGRTLAWNWTSPSGWLGLPAWGQSGQQLTIKGPLRYVTHGQSVSLRVTATYSGGGSGSADVLVVASGSPPLASLKGPAGDVLDNTTLVFNATASSDPDNPSDPRGALMYSWDCRRSDYPTPCFGSSEQGSQGQGLWTLPPRLLSSDVWHTITVTVYKNVTEGATPLSATSSVSFRPRSATSPFLRGTLSRLCAATACSAPHSTDRNLTVLLQLAAPYDTASTAAAVAVTWASTEAPAVSGLSAVTATTNPSSGLPAGAFQLTIPAALLPSAESSITITANLAITVAASSSVTKNGTATLTVPLNGAPYCTLSSTDPSACFTLTTLNASFPSAAFALRAIGWADVGQDTTSPQLKYEFGVRQAVVLAGGASVPTRLVQQLGVATSATLVGLPQGTVQLYGCAIDADSSRTCGVVNVTVAPPAAGFNATAAMAAINVSDLLQANDQTSLLQAANQMAQLALAAVAASSNPSSSGSSSNTAAVSELVGNMSVALVQAMLSGGALQDAEQAPQAIAAMASLASSGTSLPDKAKDAFMTAVKSAVETLGGGGNSSSSDTTISAAALNSFVSQLCRLLGASLPTITTTSSSSTTASTPPSTAGRRALLDSQSDITTAAWSRLKDLLAVSGRIGSALGLQAVPGESYLAAGDNGVFVSAIAMPAFSSKGSGMKVAVKLSAGPNAIASAASGNSTGSASAGRRRVLTASSSGTDADAELVLAAAVAAAVSEYSVSLQYSPSSAAALATVVSSSLATDILSGLVTLTWNAGSSATSSPPTLDGSSSYVTLRIPAPGYSLSKSAACVLYNFTTDTVVTSNLSSLTGANRTAVATAYDISTSRLSCNVSTPGTYFIAAAAGAGDTATAQNKYSNQGDLADGNHLNLGALLGGAIGGAVVLVLLTVVVAVLIHRQQKRTRVAVSTSGYPGKGSAAKSSVSAPVVSGTQAAAVPAVEVADLVSTGSTNTLKKQQQAVAEGHLTLQPGRDPVLELQDSTINSASSNMWICTNREKMWNTVDGCIGRVTPGGLPAQRTSSGGLRRRSSSSGLRGTRAQASLLPGRDGQ</sequence>
<dbReference type="SUPFAM" id="SSF51445">
    <property type="entry name" value="(Trans)glycosidases"/>
    <property type="match status" value="1"/>
</dbReference>
<feature type="domain" description="EGF-like" evidence="4">
    <location>
        <begin position="1202"/>
        <end position="1235"/>
    </location>
</feature>
<keyword evidence="3" id="KW-1133">Transmembrane helix</keyword>
<evidence type="ECO:0000259" key="4">
    <source>
        <dbReference type="PROSITE" id="PS50026"/>
    </source>
</evidence>
<keyword evidence="6" id="KW-1185">Reference proteome</keyword>
<proteinExistence type="predicted"/>
<organism evidence="5 6">
    <name type="scientific">Volvox africanus</name>
    <dbReference type="NCBI Taxonomy" id="51714"/>
    <lineage>
        <taxon>Eukaryota</taxon>
        <taxon>Viridiplantae</taxon>
        <taxon>Chlorophyta</taxon>
        <taxon>core chlorophytes</taxon>
        <taxon>Chlorophyceae</taxon>
        <taxon>CS clade</taxon>
        <taxon>Chlamydomonadales</taxon>
        <taxon>Volvocaceae</taxon>
        <taxon>Volvox</taxon>
    </lineage>
</organism>
<dbReference type="InterPro" id="IPR002859">
    <property type="entry name" value="PKD/REJ-like"/>
</dbReference>
<feature type="transmembrane region" description="Helical" evidence="3">
    <location>
        <begin position="3577"/>
        <end position="3602"/>
    </location>
</feature>
<comment type="caution">
    <text evidence="5">The sequence shown here is derived from an EMBL/GenBank/DDBJ whole genome shotgun (WGS) entry which is preliminary data.</text>
</comment>
<comment type="caution">
    <text evidence="1">Lacks conserved residue(s) required for the propagation of feature annotation.</text>
</comment>
<feature type="region of interest" description="Disordered" evidence="2">
    <location>
        <begin position="3716"/>
        <end position="3755"/>
    </location>
</feature>
<evidence type="ECO:0000313" key="5">
    <source>
        <dbReference type="EMBL" id="GLI65164.1"/>
    </source>
</evidence>
<dbReference type="EMBL" id="BSDZ01000022">
    <property type="protein sequence ID" value="GLI65164.1"/>
    <property type="molecule type" value="Genomic_DNA"/>
</dbReference>
<evidence type="ECO:0000256" key="3">
    <source>
        <dbReference type="SAM" id="Phobius"/>
    </source>
</evidence>
<dbReference type="PANTHER" id="PTHR24052">
    <property type="entry name" value="DELTA-RELATED"/>
    <property type="match status" value="1"/>
</dbReference>
<feature type="domain" description="EGF-like" evidence="4">
    <location>
        <begin position="1282"/>
        <end position="1314"/>
    </location>
</feature>
<feature type="region of interest" description="Disordered" evidence="2">
    <location>
        <begin position="3281"/>
        <end position="3302"/>
    </location>
</feature>
<dbReference type="PROSITE" id="PS50026">
    <property type="entry name" value="EGF_3"/>
    <property type="match status" value="2"/>
</dbReference>
<name>A0ABQ5S6S3_9CHLO</name>
<protein>
    <recommendedName>
        <fullName evidence="4">EGF-like domain-containing protein</fullName>
    </recommendedName>
</protein>
<dbReference type="InterPro" id="IPR017853">
    <property type="entry name" value="GH"/>
</dbReference>
<keyword evidence="3" id="KW-0472">Membrane</keyword>